<dbReference type="PANTHER" id="PTHR33446">
    <property type="entry name" value="PROTEIN TONB-RELATED"/>
    <property type="match status" value="1"/>
</dbReference>
<keyword evidence="4" id="KW-1003">Cell membrane</keyword>
<keyword evidence="7" id="KW-0653">Protein transport</keyword>
<feature type="compositionally biased region" description="Polar residues" evidence="10">
    <location>
        <begin position="141"/>
        <end position="152"/>
    </location>
</feature>
<feature type="domain" description="TonB C-terminal" evidence="12">
    <location>
        <begin position="233"/>
        <end position="328"/>
    </location>
</feature>
<comment type="subcellular location">
    <subcellularLocation>
        <location evidence="1">Cell inner membrane</location>
        <topology evidence="1">Single-pass membrane protein</topology>
        <orientation evidence="1">Periplasmic side</orientation>
    </subcellularLocation>
</comment>
<dbReference type="Gene3D" id="3.30.1150.10">
    <property type="match status" value="1"/>
</dbReference>
<dbReference type="SUPFAM" id="SSF74653">
    <property type="entry name" value="TolA/TonB C-terminal domain"/>
    <property type="match status" value="1"/>
</dbReference>
<organism evidence="13 14">
    <name type="scientific">Lujinxingia vulgaris</name>
    <dbReference type="NCBI Taxonomy" id="2600176"/>
    <lineage>
        <taxon>Bacteria</taxon>
        <taxon>Deltaproteobacteria</taxon>
        <taxon>Bradymonadales</taxon>
        <taxon>Lujinxingiaceae</taxon>
        <taxon>Lujinxingia</taxon>
    </lineage>
</organism>
<keyword evidence="9 11" id="KW-0472">Membrane</keyword>
<feature type="compositionally biased region" description="Low complexity" evidence="10">
    <location>
        <begin position="166"/>
        <end position="182"/>
    </location>
</feature>
<dbReference type="PROSITE" id="PS52015">
    <property type="entry name" value="TONB_CTD"/>
    <property type="match status" value="1"/>
</dbReference>
<evidence type="ECO:0000313" key="13">
    <source>
        <dbReference type="EMBL" id="TXD36766.1"/>
    </source>
</evidence>
<evidence type="ECO:0000256" key="8">
    <source>
        <dbReference type="ARBA" id="ARBA00022989"/>
    </source>
</evidence>
<dbReference type="NCBIfam" id="TIGR01352">
    <property type="entry name" value="tonB_Cterm"/>
    <property type="match status" value="1"/>
</dbReference>
<proteinExistence type="inferred from homology"/>
<dbReference type="InterPro" id="IPR051045">
    <property type="entry name" value="TonB-dependent_transducer"/>
</dbReference>
<evidence type="ECO:0000256" key="3">
    <source>
        <dbReference type="ARBA" id="ARBA00022448"/>
    </source>
</evidence>
<dbReference type="GO" id="GO:0055085">
    <property type="term" value="P:transmembrane transport"/>
    <property type="evidence" value="ECO:0007669"/>
    <property type="project" value="InterPro"/>
</dbReference>
<keyword evidence="8 11" id="KW-1133">Transmembrane helix</keyword>
<dbReference type="InterPro" id="IPR037682">
    <property type="entry name" value="TonB_C"/>
</dbReference>
<dbReference type="InterPro" id="IPR006260">
    <property type="entry name" value="TonB/TolA_C"/>
</dbReference>
<evidence type="ECO:0000256" key="7">
    <source>
        <dbReference type="ARBA" id="ARBA00022927"/>
    </source>
</evidence>
<dbReference type="Proteomes" id="UP000321046">
    <property type="component" value="Unassembled WGS sequence"/>
</dbReference>
<reference evidence="13 14" key="1">
    <citation type="submission" date="2019-08" db="EMBL/GenBank/DDBJ databases">
        <title>Bradymonadales sp. TMQ2.</title>
        <authorList>
            <person name="Liang Q."/>
        </authorList>
    </citation>
    <scope>NUCLEOTIDE SEQUENCE [LARGE SCALE GENOMIC DNA]</scope>
    <source>
        <strain evidence="13 14">TMQ2</strain>
    </source>
</reference>
<feature type="compositionally biased region" description="Basic and acidic residues" evidence="10">
    <location>
        <begin position="110"/>
        <end position="123"/>
    </location>
</feature>
<comment type="similarity">
    <text evidence="2">Belongs to the TonB family.</text>
</comment>
<evidence type="ECO:0000256" key="1">
    <source>
        <dbReference type="ARBA" id="ARBA00004383"/>
    </source>
</evidence>
<evidence type="ECO:0000256" key="2">
    <source>
        <dbReference type="ARBA" id="ARBA00006555"/>
    </source>
</evidence>
<sequence length="328" mass="34496">MTDTPPPPRNSRATTPAPRSHEDLLFWRVLLASLAAHIALLMLAHTFPAPSPSQELASTTRQAQRLLAIMPGKVPREPVTTAPTSQSPAAAPTPTAAPLPPTSSTAPDALSDKPARPSRKAPEPRQPPSEPESPRQDDNAPQRSSATPQLQRAATRKPPSTRLIEAAPQPSSSAPSPHAAPSTDAPGNAPARAEDAHAEGSAASSQATIPGPPDSAGAGLPASKNDTDALRAAYLQRLVPDIAGRHFYPRNARRLGLEGRVLVALTIDAHGDIVALDIYRSSGHLALDDAALTALRRLPRLPPPPPALLTRDRLRVIVPMNYRLSGAP</sequence>
<comment type="caution">
    <text evidence="13">The sequence shown here is derived from an EMBL/GenBank/DDBJ whole genome shotgun (WGS) entry which is preliminary data.</text>
</comment>
<keyword evidence="3" id="KW-0813">Transport</keyword>
<evidence type="ECO:0000256" key="6">
    <source>
        <dbReference type="ARBA" id="ARBA00022692"/>
    </source>
</evidence>
<keyword evidence="5" id="KW-0997">Cell inner membrane</keyword>
<evidence type="ECO:0000259" key="12">
    <source>
        <dbReference type="PROSITE" id="PS52015"/>
    </source>
</evidence>
<protein>
    <submittedName>
        <fullName evidence="13">TonB family protein</fullName>
    </submittedName>
</protein>
<dbReference type="Pfam" id="PF03544">
    <property type="entry name" value="TonB_C"/>
    <property type="match status" value="1"/>
</dbReference>
<evidence type="ECO:0000256" key="4">
    <source>
        <dbReference type="ARBA" id="ARBA00022475"/>
    </source>
</evidence>
<feature type="region of interest" description="Disordered" evidence="10">
    <location>
        <begin position="73"/>
        <end position="224"/>
    </location>
</feature>
<name>A0A5C6XAQ7_9DELT</name>
<feature type="compositionally biased region" description="Low complexity" evidence="10">
    <location>
        <begin position="80"/>
        <end position="94"/>
    </location>
</feature>
<dbReference type="AlphaFoldDB" id="A0A5C6XAQ7"/>
<accession>A0A5C6XAQ7</accession>
<evidence type="ECO:0000256" key="11">
    <source>
        <dbReference type="SAM" id="Phobius"/>
    </source>
</evidence>
<dbReference type="GO" id="GO:0015031">
    <property type="term" value="P:protein transport"/>
    <property type="evidence" value="ECO:0007669"/>
    <property type="project" value="UniProtKB-KW"/>
</dbReference>
<gene>
    <name evidence="13" type="ORF">FRC96_08555</name>
</gene>
<feature type="transmembrane region" description="Helical" evidence="11">
    <location>
        <begin position="25"/>
        <end position="44"/>
    </location>
</feature>
<evidence type="ECO:0000256" key="10">
    <source>
        <dbReference type="SAM" id="MobiDB-lite"/>
    </source>
</evidence>
<dbReference type="PANTHER" id="PTHR33446:SF2">
    <property type="entry name" value="PROTEIN TONB"/>
    <property type="match status" value="1"/>
</dbReference>
<evidence type="ECO:0000256" key="5">
    <source>
        <dbReference type="ARBA" id="ARBA00022519"/>
    </source>
</evidence>
<dbReference type="RefSeq" id="WP_146974083.1">
    <property type="nucleotide sequence ID" value="NZ_VOSL01000043.1"/>
</dbReference>
<evidence type="ECO:0000313" key="14">
    <source>
        <dbReference type="Proteomes" id="UP000321046"/>
    </source>
</evidence>
<dbReference type="GO" id="GO:0031992">
    <property type="term" value="F:energy transducer activity"/>
    <property type="evidence" value="ECO:0007669"/>
    <property type="project" value="TreeGrafter"/>
</dbReference>
<evidence type="ECO:0000256" key="9">
    <source>
        <dbReference type="ARBA" id="ARBA00023136"/>
    </source>
</evidence>
<dbReference type="EMBL" id="VOSL01000043">
    <property type="protein sequence ID" value="TXD36766.1"/>
    <property type="molecule type" value="Genomic_DNA"/>
</dbReference>
<keyword evidence="6 11" id="KW-0812">Transmembrane</keyword>
<dbReference type="OrthoDB" id="9812892at2"/>
<dbReference type="GO" id="GO:0098797">
    <property type="term" value="C:plasma membrane protein complex"/>
    <property type="evidence" value="ECO:0007669"/>
    <property type="project" value="TreeGrafter"/>
</dbReference>